<proteinExistence type="predicted"/>
<feature type="repeat" description="WD" evidence="8">
    <location>
        <begin position="59"/>
        <end position="101"/>
    </location>
</feature>
<reference evidence="11 12" key="1">
    <citation type="journal article" date="2023" name="Sci. Data">
        <title>Genome assembly of the Korean intertidal mud-creeper Batillaria attramentaria.</title>
        <authorList>
            <person name="Patra A.K."/>
            <person name="Ho P.T."/>
            <person name="Jun S."/>
            <person name="Lee S.J."/>
            <person name="Kim Y."/>
            <person name="Won Y.J."/>
        </authorList>
    </citation>
    <scope>NUCLEOTIDE SEQUENCE [LARGE SCALE GENOMIC DNA]</scope>
    <source>
        <strain evidence="11">Wonlab-2016</strain>
    </source>
</reference>
<dbReference type="InterPro" id="IPR001680">
    <property type="entry name" value="WD40_rpt"/>
</dbReference>
<feature type="repeat" description="WD" evidence="8">
    <location>
        <begin position="224"/>
        <end position="265"/>
    </location>
</feature>
<evidence type="ECO:0000256" key="8">
    <source>
        <dbReference type="PROSITE-ProRule" id="PRU00221"/>
    </source>
</evidence>
<evidence type="ECO:0000256" key="1">
    <source>
        <dbReference type="ARBA" id="ARBA00004604"/>
    </source>
</evidence>
<feature type="compositionally biased region" description="Polar residues" evidence="9">
    <location>
        <begin position="680"/>
        <end position="693"/>
    </location>
</feature>
<evidence type="ECO:0000256" key="4">
    <source>
        <dbReference type="ARBA" id="ARBA00022574"/>
    </source>
</evidence>
<feature type="region of interest" description="Disordered" evidence="9">
    <location>
        <begin position="141"/>
        <end position="166"/>
    </location>
</feature>
<dbReference type="GO" id="GO:0006364">
    <property type="term" value="P:rRNA processing"/>
    <property type="evidence" value="ECO:0007669"/>
    <property type="project" value="UniProtKB-KW"/>
</dbReference>
<dbReference type="InterPro" id="IPR036322">
    <property type="entry name" value="WD40_repeat_dom_sf"/>
</dbReference>
<keyword evidence="3" id="KW-0698">rRNA processing</keyword>
<evidence type="ECO:0000256" key="2">
    <source>
        <dbReference type="ARBA" id="ARBA00022517"/>
    </source>
</evidence>
<keyword evidence="7" id="KW-0539">Nucleus</keyword>
<dbReference type="Gene3D" id="2.130.10.10">
    <property type="entry name" value="YVTN repeat-like/Quinoprotein amine dehydrogenase"/>
    <property type="match status" value="3"/>
</dbReference>
<comment type="caution">
    <text evidence="11">The sequence shown here is derived from an EMBL/GenBank/DDBJ whole genome shotgun (WGS) entry which is preliminary data.</text>
</comment>
<keyword evidence="2" id="KW-0690">Ribosome biogenesis</keyword>
<evidence type="ECO:0000256" key="6">
    <source>
        <dbReference type="ARBA" id="ARBA00023163"/>
    </source>
</evidence>
<dbReference type="Pfam" id="PF23869">
    <property type="entry name" value="Beta-prop_WDR75_1st"/>
    <property type="match status" value="2"/>
</dbReference>
<feature type="domain" description="WD repeat-containing protein 75 second beta-propeller" evidence="10">
    <location>
        <begin position="326"/>
        <end position="651"/>
    </location>
</feature>
<dbReference type="PANTHER" id="PTHR44215:SF1">
    <property type="entry name" value="WD REPEAT-CONTAINING PROTEIN 75"/>
    <property type="match status" value="1"/>
</dbReference>
<dbReference type="PROSITE" id="PS50082">
    <property type="entry name" value="WD_REPEATS_2"/>
    <property type="match status" value="2"/>
</dbReference>
<keyword evidence="4 8" id="KW-0853">WD repeat</keyword>
<accession>A0ABD0JH35</accession>
<dbReference type="PANTHER" id="PTHR44215">
    <property type="entry name" value="WD REPEAT-CONTAINING PROTEIN 75"/>
    <property type="match status" value="1"/>
</dbReference>
<evidence type="ECO:0000313" key="11">
    <source>
        <dbReference type="EMBL" id="KAK7474309.1"/>
    </source>
</evidence>
<name>A0ABD0JH35_9CAEN</name>
<dbReference type="SMART" id="SM00320">
    <property type="entry name" value="WD40"/>
    <property type="match status" value="8"/>
</dbReference>
<dbReference type="InterPro" id="IPR015943">
    <property type="entry name" value="WD40/YVTN_repeat-like_dom_sf"/>
</dbReference>
<feature type="region of interest" description="Disordered" evidence="9">
    <location>
        <begin position="680"/>
        <end position="710"/>
    </location>
</feature>
<protein>
    <recommendedName>
        <fullName evidence="10">WD repeat-containing protein 75 second beta-propeller domain-containing protein</fullName>
    </recommendedName>
</protein>
<dbReference type="EMBL" id="JACVVK020000440">
    <property type="protein sequence ID" value="KAK7474309.1"/>
    <property type="molecule type" value="Genomic_DNA"/>
</dbReference>
<feature type="compositionally biased region" description="Polar residues" evidence="9">
    <location>
        <begin position="149"/>
        <end position="160"/>
    </location>
</feature>
<dbReference type="InterPro" id="IPR053826">
    <property type="entry name" value="WDR75"/>
</dbReference>
<dbReference type="AlphaFoldDB" id="A0ABD0JH35"/>
<evidence type="ECO:0000256" key="9">
    <source>
        <dbReference type="SAM" id="MobiDB-lite"/>
    </source>
</evidence>
<gene>
    <name evidence="11" type="ORF">BaRGS_00034444</name>
</gene>
<feature type="compositionally biased region" description="Acidic residues" evidence="9">
    <location>
        <begin position="754"/>
        <end position="766"/>
    </location>
</feature>
<organism evidence="11 12">
    <name type="scientific">Batillaria attramentaria</name>
    <dbReference type="NCBI Taxonomy" id="370345"/>
    <lineage>
        <taxon>Eukaryota</taxon>
        <taxon>Metazoa</taxon>
        <taxon>Spiralia</taxon>
        <taxon>Lophotrochozoa</taxon>
        <taxon>Mollusca</taxon>
        <taxon>Gastropoda</taxon>
        <taxon>Caenogastropoda</taxon>
        <taxon>Sorbeoconcha</taxon>
        <taxon>Cerithioidea</taxon>
        <taxon>Batillariidae</taxon>
        <taxon>Batillaria</taxon>
    </lineage>
</organism>
<comment type="subcellular location">
    <subcellularLocation>
        <location evidence="1">Nucleus</location>
        <location evidence="1">Nucleolus</location>
    </subcellularLocation>
</comment>
<keyword evidence="5" id="KW-0677">Repeat</keyword>
<dbReference type="SUPFAM" id="SSF50978">
    <property type="entry name" value="WD40 repeat-like"/>
    <property type="match status" value="2"/>
</dbReference>
<dbReference type="Proteomes" id="UP001519460">
    <property type="component" value="Unassembled WGS sequence"/>
</dbReference>
<sequence>MAAPGDHMEDGQVILSLRAGSSLVKGQTAFSPDSKYLFCCAGLVVRVFNTFNGQCAQSLQGHRDVVTGLALNPNNKLQLFTCALDGVINQWDYLDGVLLKSYDCCLPLHGLLAVDISRNAVTVIAKRPQTTNCSVLRLKLKMGGKPKDPSSSGEENSTPDTKTDILIPSCSSDHRAVFTGDKRNPFTCVASHPTECCLATGHKNGNITFWWNYFSNDKRVTSSSHWHSLPVQTLAFTPEGSCLLSGGHECVLVKWQMNSEQREYLPRLGAPLCGIAPSPDGTLYATSHTDNVIQLITSNFHLNYAIRGLTRAHLGAENSNVIPAGLLCDPRTKALVTNGRPGHLQFYCMSTDTQLFNLDIVAQNYISSDSLQKPAAVTEVEHAAFDAGGDWLVTYERWDDGKMTPEHRLKFWHYNTKQQNYQLNTTIEHPHKKCVSCLQFRPYLTPQSAQDPMAVTSSEDGTFKLWALVTETQINRTVDKWTCDSVGFFRDHPAGKARFSEDGSVLAVVFGTSLTLWDPDTNVMKATLSDPTDRTHIKFVEFGGRTCSHLIVTATDSHLTVWNLISMSVHWRVPLSAAVLVSGGDLMAVLNMDRDLFVFSPNKWQPIYQHPHVSEHPIVDAIFLPQSSASNHVRGQLSWQQRAHLYLFDTHQQLFTLEYSSVIADRRKSRPQAKVHLQQTLPETPFSTLLGTNRTREEPSDGAGKPTGAAWHQQTSFVSEWLNTPAPNMPSVHKICGQFLESLLLKNKSSQQNGDDEGEQSEEETESSVMETDSS</sequence>
<evidence type="ECO:0000256" key="3">
    <source>
        <dbReference type="ARBA" id="ARBA00022552"/>
    </source>
</evidence>
<evidence type="ECO:0000313" key="12">
    <source>
        <dbReference type="Proteomes" id="UP001519460"/>
    </source>
</evidence>
<keyword evidence="12" id="KW-1185">Reference proteome</keyword>
<evidence type="ECO:0000256" key="7">
    <source>
        <dbReference type="ARBA" id="ARBA00023242"/>
    </source>
</evidence>
<dbReference type="InterPro" id="IPR057644">
    <property type="entry name" value="Beta-prop_WDR75_2nd"/>
</dbReference>
<keyword evidence="6" id="KW-0804">Transcription</keyword>
<feature type="region of interest" description="Disordered" evidence="9">
    <location>
        <begin position="747"/>
        <end position="775"/>
    </location>
</feature>
<dbReference type="GO" id="GO:0005730">
    <property type="term" value="C:nucleolus"/>
    <property type="evidence" value="ECO:0007669"/>
    <property type="project" value="UniProtKB-SubCell"/>
</dbReference>
<evidence type="ECO:0000256" key="5">
    <source>
        <dbReference type="ARBA" id="ARBA00022737"/>
    </source>
</evidence>
<evidence type="ECO:0000259" key="10">
    <source>
        <dbReference type="Pfam" id="PF23769"/>
    </source>
</evidence>
<dbReference type="Pfam" id="PF23769">
    <property type="entry name" value="Beta-prop_WDR75_2nd"/>
    <property type="match status" value="1"/>
</dbReference>